<keyword evidence="5 11" id="KW-0479">Metal-binding</keyword>
<dbReference type="InterPro" id="IPR016024">
    <property type="entry name" value="ARM-type_fold"/>
</dbReference>
<reference evidence="13" key="1">
    <citation type="submission" date="2021-06" db="EMBL/GenBank/DDBJ databases">
        <authorList>
            <person name="Kallberg Y."/>
            <person name="Tangrot J."/>
            <person name="Rosling A."/>
        </authorList>
    </citation>
    <scope>NUCLEOTIDE SEQUENCE</scope>
    <source>
        <strain evidence="13">CL551</strain>
    </source>
</reference>
<dbReference type="Gene3D" id="1.10.390.10">
    <property type="entry name" value="Neutral Protease Domain 2"/>
    <property type="match status" value="1"/>
</dbReference>
<dbReference type="GO" id="GO:0005829">
    <property type="term" value="C:cytosol"/>
    <property type="evidence" value="ECO:0007669"/>
    <property type="project" value="TreeGrafter"/>
</dbReference>
<dbReference type="AlphaFoldDB" id="A0A9N9DHW2"/>
<dbReference type="OrthoDB" id="79562at2759"/>
<dbReference type="Gene3D" id="3.30.2010.30">
    <property type="match status" value="1"/>
</dbReference>
<feature type="active site" description="Proton donor" evidence="9">
    <location>
        <position position="381"/>
    </location>
</feature>
<dbReference type="PRINTS" id="PR00756">
    <property type="entry name" value="ALADIPTASE"/>
</dbReference>
<dbReference type="InterPro" id="IPR045357">
    <property type="entry name" value="Aminopeptidase_N-like_N"/>
</dbReference>
<feature type="active site" description="Proton acceptor" evidence="9">
    <location>
        <position position="294"/>
    </location>
</feature>
<dbReference type="FunFam" id="3.30.2010.30:FF:000001">
    <property type="entry name" value="Leukotriene A(4) hydrolase"/>
    <property type="match status" value="1"/>
</dbReference>
<dbReference type="InterPro" id="IPR049980">
    <property type="entry name" value="LTA4H_cat"/>
</dbReference>
<protein>
    <submittedName>
        <fullName evidence="13">17827_t:CDS:1</fullName>
    </submittedName>
</protein>
<dbReference type="GO" id="GO:0004177">
    <property type="term" value="F:aminopeptidase activity"/>
    <property type="evidence" value="ECO:0007669"/>
    <property type="project" value="TreeGrafter"/>
</dbReference>
<dbReference type="Pfam" id="PF01433">
    <property type="entry name" value="Peptidase_M1"/>
    <property type="match status" value="1"/>
</dbReference>
<keyword evidence="4" id="KW-0645">Protease</keyword>
<keyword evidence="7 11" id="KW-0862">Zinc</keyword>
<feature type="binding site" evidence="10">
    <location>
        <begin position="563"/>
        <end position="565"/>
    </location>
    <ligand>
        <name>a peptide</name>
        <dbReference type="ChEBI" id="CHEBI:60466"/>
    </ligand>
</feature>
<dbReference type="Proteomes" id="UP000789342">
    <property type="component" value="Unassembled WGS sequence"/>
</dbReference>
<dbReference type="SMART" id="SM01263">
    <property type="entry name" value="Leuk-A4-hydro_C"/>
    <property type="match status" value="1"/>
</dbReference>
<feature type="binding site" evidence="10">
    <location>
        <begin position="133"/>
        <end position="135"/>
    </location>
    <ligand>
        <name>a peptide</name>
        <dbReference type="ChEBI" id="CHEBI:60466"/>
    </ligand>
</feature>
<evidence type="ECO:0000256" key="4">
    <source>
        <dbReference type="ARBA" id="ARBA00022670"/>
    </source>
</evidence>
<dbReference type="EMBL" id="CAJVPV010008866">
    <property type="protein sequence ID" value="CAG8635662.1"/>
    <property type="molecule type" value="Genomic_DNA"/>
</dbReference>
<accession>A0A9N9DHW2</accession>
<dbReference type="GO" id="GO:0008237">
    <property type="term" value="F:metallopeptidase activity"/>
    <property type="evidence" value="ECO:0007669"/>
    <property type="project" value="UniProtKB-KW"/>
</dbReference>
<evidence type="ECO:0000313" key="14">
    <source>
        <dbReference type="Proteomes" id="UP000789342"/>
    </source>
</evidence>
<dbReference type="FunFam" id="1.10.390.10:FF:000003">
    <property type="entry name" value="Leukotriene A(4) hydrolase"/>
    <property type="match status" value="1"/>
</dbReference>
<keyword evidence="8" id="KW-0482">Metalloprotease</keyword>
<evidence type="ECO:0000256" key="10">
    <source>
        <dbReference type="PIRSR" id="PIRSR634015-2"/>
    </source>
</evidence>
<proteinExistence type="inferred from homology"/>
<feature type="domain" description="Peptidase M1 leukotriene A4 hydrolase/aminopeptidase C-terminal" evidence="12">
    <location>
        <begin position="466"/>
        <end position="607"/>
    </location>
</feature>
<dbReference type="InterPro" id="IPR014782">
    <property type="entry name" value="Peptidase_M1_dom"/>
</dbReference>
<evidence type="ECO:0000256" key="6">
    <source>
        <dbReference type="ARBA" id="ARBA00022801"/>
    </source>
</evidence>
<dbReference type="SUPFAM" id="SSF55486">
    <property type="entry name" value="Metalloproteases ('zincins'), catalytic domain"/>
    <property type="match status" value="1"/>
</dbReference>
<dbReference type="InterPro" id="IPR001930">
    <property type="entry name" value="Peptidase_M1"/>
</dbReference>
<dbReference type="Pfam" id="PF17900">
    <property type="entry name" value="Peptidase_M1_N"/>
    <property type="match status" value="1"/>
</dbReference>
<dbReference type="GO" id="GO:0004301">
    <property type="term" value="F:epoxide hydrolase activity"/>
    <property type="evidence" value="ECO:0007669"/>
    <property type="project" value="TreeGrafter"/>
</dbReference>
<dbReference type="InterPro" id="IPR015211">
    <property type="entry name" value="Peptidase_M1_C"/>
</dbReference>
<dbReference type="FunFam" id="2.60.40.1730:FF:000004">
    <property type="entry name" value="Leukotriene A(4) hydrolase"/>
    <property type="match status" value="1"/>
</dbReference>
<sequence>MYYDPSTLSNINEIQTNHIDLNLKVDFEKKILDGTAKLSLVTAADNIDKVVLDTKGLNIKSVLQDGKNLKFHVNNEIDLFGSNPLHIEFNKPLTTGTKVELEIIYNTTAQGTAVQWLESSQTVGKKHPYLFTQCQEIHARSLLPCQDSPCFKLTYNANIQVSGSLRALMSAISVGEEVVDGGKSKIYKFEQKVKIPCYLIALAVGNLVGKEIGPRSTVWTEPEVLQDAAWEFADTEKFIETGENLLTPYVWKKYDILVLPPSFPFGGMENPCLTFVTPALIAGDRSLIDVVAHEVAHSWTGNLVTAANWENFWLNEGWTMFMERKITGRLYGEKESDFQAIIGWKELVDGVEFLGKDSPLTKLQPDLKGVDPDDSFSIVPYEKGYNFLYHIEQVVGGPEFFEPYMKAHIEEFAGKSIVTNDWKNFLYSFMEKNYGSAKKDALDKIDWNGWLHATGMPPLKNEFDQTLSKECNELAERSECGNFAEFSPADIEKFTALQKMAFLDYLSEFSSFPHSAIVAIDKVYNFTAVKNVEISYRWLKVCLAAEYEPMYPRVVKFLTEQGRTKYIRPLYRLLNKTKNGSNLAKNTLAENRSFYHPIAISMIEKELSA</sequence>
<evidence type="ECO:0000256" key="3">
    <source>
        <dbReference type="ARBA" id="ARBA00022490"/>
    </source>
</evidence>
<comment type="similarity">
    <text evidence="2">Belongs to the peptidase M1 family.</text>
</comment>
<feature type="binding site" evidence="11">
    <location>
        <position position="297"/>
    </location>
    <ligand>
        <name>Zn(2+)</name>
        <dbReference type="ChEBI" id="CHEBI:29105"/>
        <note>catalytic</note>
    </ligand>
</feature>
<dbReference type="PANTHER" id="PTHR45726:SF3">
    <property type="entry name" value="LEUKOTRIENE A-4 HYDROLASE"/>
    <property type="match status" value="1"/>
</dbReference>
<dbReference type="InterPro" id="IPR038502">
    <property type="entry name" value="M1_LTA-4_hydro/amino_C_sf"/>
</dbReference>
<evidence type="ECO:0000256" key="2">
    <source>
        <dbReference type="ARBA" id="ARBA00010136"/>
    </source>
</evidence>
<name>A0A9N9DHW2_9GLOM</name>
<gene>
    <name evidence="13" type="ORF">AMORRO_LOCUS9293</name>
</gene>
<evidence type="ECO:0000256" key="5">
    <source>
        <dbReference type="ARBA" id="ARBA00022723"/>
    </source>
</evidence>
<feature type="binding site" evidence="11">
    <location>
        <position position="316"/>
    </location>
    <ligand>
        <name>Zn(2+)</name>
        <dbReference type="ChEBI" id="CHEBI:29105"/>
        <note>catalytic</note>
    </ligand>
</feature>
<keyword evidence="3" id="KW-0963">Cytoplasm</keyword>
<dbReference type="GO" id="GO:0006508">
    <property type="term" value="P:proteolysis"/>
    <property type="evidence" value="ECO:0007669"/>
    <property type="project" value="UniProtKB-KW"/>
</dbReference>
<keyword evidence="6" id="KW-0378">Hydrolase</keyword>
<evidence type="ECO:0000256" key="1">
    <source>
        <dbReference type="ARBA" id="ARBA00004496"/>
    </source>
</evidence>
<evidence type="ECO:0000259" key="12">
    <source>
        <dbReference type="SMART" id="SM01263"/>
    </source>
</evidence>
<dbReference type="SUPFAM" id="SSF63737">
    <property type="entry name" value="Leukotriene A4 hydrolase N-terminal domain"/>
    <property type="match status" value="1"/>
</dbReference>
<evidence type="ECO:0000256" key="7">
    <source>
        <dbReference type="ARBA" id="ARBA00022833"/>
    </source>
</evidence>
<evidence type="ECO:0000256" key="11">
    <source>
        <dbReference type="PIRSR" id="PIRSR634015-3"/>
    </source>
</evidence>
<organism evidence="13 14">
    <name type="scientific">Acaulospora morrowiae</name>
    <dbReference type="NCBI Taxonomy" id="94023"/>
    <lineage>
        <taxon>Eukaryota</taxon>
        <taxon>Fungi</taxon>
        <taxon>Fungi incertae sedis</taxon>
        <taxon>Mucoromycota</taxon>
        <taxon>Glomeromycotina</taxon>
        <taxon>Glomeromycetes</taxon>
        <taxon>Diversisporales</taxon>
        <taxon>Acaulosporaceae</taxon>
        <taxon>Acaulospora</taxon>
    </lineage>
</organism>
<evidence type="ECO:0000256" key="8">
    <source>
        <dbReference type="ARBA" id="ARBA00023049"/>
    </source>
</evidence>
<evidence type="ECO:0000256" key="9">
    <source>
        <dbReference type="PIRSR" id="PIRSR634015-1"/>
    </source>
</evidence>
<dbReference type="CDD" id="cd09599">
    <property type="entry name" value="M1_LTA4H"/>
    <property type="match status" value="1"/>
</dbReference>
<dbReference type="Pfam" id="PF09127">
    <property type="entry name" value="Leuk-A4-hydro_C"/>
    <property type="match status" value="1"/>
</dbReference>
<dbReference type="PANTHER" id="PTHR45726">
    <property type="entry name" value="LEUKOTRIENE A-4 HYDROLASE"/>
    <property type="match status" value="1"/>
</dbReference>
<dbReference type="GO" id="GO:0008270">
    <property type="term" value="F:zinc ion binding"/>
    <property type="evidence" value="ECO:0007669"/>
    <property type="project" value="InterPro"/>
</dbReference>
<keyword evidence="14" id="KW-1185">Reference proteome</keyword>
<dbReference type="Gene3D" id="2.60.40.1730">
    <property type="entry name" value="tricorn interacting facor f3 domain"/>
    <property type="match status" value="1"/>
</dbReference>
<dbReference type="InterPro" id="IPR042097">
    <property type="entry name" value="Aminopeptidase_N-like_N_sf"/>
</dbReference>
<feature type="binding site" evidence="11">
    <location>
        <position position="293"/>
    </location>
    <ligand>
        <name>Zn(2+)</name>
        <dbReference type="ChEBI" id="CHEBI:29105"/>
        <note>catalytic</note>
    </ligand>
</feature>
<dbReference type="SUPFAM" id="SSF48371">
    <property type="entry name" value="ARM repeat"/>
    <property type="match status" value="1"/>
</dbReference>
<comment type="subcellular location">
    <subcellularLocation>
        <location evidence="1">Cytoplasm</location>
    </subcellularLocation>
</comment>
<dbReference type="Gene3D" id="1.25.40.320">
    <property type="entry name" value="Peptidase M1, leukotriene A4 hydrolase/aminopeptidase C-terminal domain"/>
    <property type="match status" value="1"/>
</dbReference>
<comment type="caution">
    <text evidence="13">The sequence shown here is derived from an EMBL/GenBank/DDBJ whole genome shotgun (WGS) entry which is preliminary data.</text>
</comment>
<feature type="binding site" evidence="10">
    <location>
        <begin position="264"/>
        <end position="269"/>
    </location>
    <ligand>
        <name>a peptide</name>
        <dbReference type="ChEBI" id="CHEBI:60466"/>
    </ligand>
</feature>
<evidence type="ECO:0000313" key="13">
    <source>
        <dbReference type="EMBL" id="CAG8635662.1"/>
    </source>
</evidence>
<comment type="cofactor">
    <cofactor evidence="11">
        <name>Zn(2+)</name>
        <dbReference type="ChEBI" id="CHEBI:29105"/>
    </cofactor>
    <text evidence="11">Binds 1 zinc ion per subunit.</text>
</comment>
<dbReference type="InterPro" id="IPR027268">
    <property type="entry name" value="Peptidase_M4/M1_CTD_sf"/>
</dbReference>
<dbReference type="InterPro" id="IPR034015">
    <property type="entry name" value="M1_LTA4H"/>
</dbReference>